<comment type="caution">
    <text evidence="14">The sequence shown here is derived from an EMBL/GenBank/DDBJ whole genome shotgun (WGS) entry which is preliminary data.</text>
</comment>
<dbReference type="InterPro" id="IPR039426">
    <property type="entry name" value="TonB-dep_rcpt-like"/>
</dbReference>
<feature type="compositionally biased region" description="Basic residues" evidence="10">
    <location>
        <begin position="49"/>
        <end position="60"/>
    </location>
</feature>
<keyword evidence="2 8" id="KW-0813">Transport</keyword>
<dbReference type="InterPro" id="IPR036942">
    <property type="entry name" value="Beta-barrel_TonB_sf"/>
</dbReference>
<evidence type="ECO:0000259" key="12">
    <source>
        <dbReference type="Pfam" id="PF00593"/>
    </source>
</evidence>
<feature type="region of interest" description="Disordered" evidence="10">
    <location>
        <begin position="34"/>
        <end position="66"/>
    </location>
</feature>
<name>A0ABT1W7U7_9PROT</name>
<dbReference type="EMBL" id="JAMSKV010000008">
    <property type="protein sequence ID" value="MCQ8278813.1"/>
    <property type="molecule type" value="Genomic_DNA"/>
</dbReference>
<reference evidence="14 15" key="1">
    <citation type="submission" date="2022-06" db="EMBL/GenBank/DDBJ databases">
        <title>Endosaccharibacter gen. nov., sp. nov., endophytic bacteria isolated from sugarcane.</title>
        <authorList>
            <person name="Pitiwittayakul N."/>
            <person name="Yukphan P."/>
            <person name="Charoenyingcharoen P."/>
            <person name="Tanasupawat S."/>
        </authorList>
    </citation>
    <scope>NUCLEOTIDE SEQUENCE [LARGE SCALE GENOMIC DNA]</scope>
    <source>
        <strain evidence="14 15">KSS8</strain>
    </source>
</reference>
<dbReference type="Gene3D" id="2.170.130.10">
    <property type="entry name" value="TonB-dependent receptor, plug domain"/>
    <property type="match status" value="1"/>
</dbReference>
<organism evidence="14 15">
    <name type="scientific">Endosaccharibacter trunci</name>
    <dbReference type="NCBI Taxonomy" id="2812733"/>
    <lineage>
        <taxon>Bacteria</taxon>
        <taxon>Pseudomonadati</taxon>
        <taxon>Pseudomonadota</taxon>
        <taxon>Alphaproteobacteria</taxon>
        <taxon>Acetobacterales</taxon>
        <taxon>Acetobacteraceae</taxon>
        <taxon>Endosaccharibacter</taxon>
    </lineage>
</organism>
<sequence length="897" mass="95892">MRISTTSGWRGLLLVSACPLAIAAGIVPAYAQTAPSTGTASTHQTASAHHMHKHAKKAARRTQAASAATGAAVPAAAVTAPTLVAPPGHSSRSAVSAMDNGESVIVTGTRNLGKKARDSTSPIDVISAATLSRSGQVNLADQLNRTDPSISIQAYGADTQALVAAIRLRGLNPNDVLVLIDGKRRHATSNITADAGPEQGATPVDLNMIPAAAIDHIEILRDGAAAQYGSDAIAGVVNIIMKKTDHGGSATAYTGASAYNGDGWQYQFDADKGFSFGDDGYVHVGGQVYHTDHFVTHAIDARSSASPFWPIEPSAIAHGPFLQPGDSNKIVGLPEETRETLSIDFGKTLVQNAFGGIEGYGLITYGHRHAEAYENYRPFFVAPTLYPVGFSPLETDEENDYAATLGVRANDVFGFHADLSTTYGEDLTNIGNKNTANPYLLTTAETGLPSYGYPLDFSPTTVLAQSQANAQWTNNLDFTKPFIAFGKKMNIAFGAEERSEVYVLGAGSPASTVGGGTQGFAGLLPANAGRFSRNVWAGYIDYDVHPLQHWDVDFAGRFEHYTDAGNTENGKISTRYDFTKWFAIRGTISNGFRAPTLAEENYSSLNVSPTGASGILATTSKGAQSIGAVPLKAERSTNASAGIVLQPLSHLSITADVYQINIRDRIVGAGGLSGDQTSGSGATATSAIEATGASLPASIDPSNVSAYYFANGASTRTQGADINVDYLSNFRQYGTVNWTAAIDLNRTRLHHNGTDAFGNPFINEQSISYLTTATPRSKIILNAYWKKDRWDANLRWTRYGQSKDMVTYEDLAPAALRYSSTQFAQFVNTPQWLTDLEVGYQLTKRLHLAIGANNLFNLRPRKMPPELSYLNVAFYDQTSSTVPINGGFYYGRLNFKF</sequence>
<gene>
    <name evidence="14" type="ORF">NFI95_10145</name>
</gene>
<dbReference type="CDD" id="cd01347">
    <property type="entry name" value="ligand_gated_channel"/>
    <property type="match status" value="1"/>
</dbReference>
<keyword evidence="7 8" id="KW-0998">Cell outer membrane</keyword>
<comment type="similarity">
    <text evidence="8 9">Belongs to the TonB-dependent receptor family.</text>
</comment>
<proteinExistence type="inferred from homology"/>
<evidence type="ECO:0000256" key="10">
    <source>
        <dbReference type="SAM" id="MobiDB-lite"/>
    </source>
</evidence>
<evidence type="ECO:0000256" key="8">
    <source>
        <dbReference type="PROSITE-ProRule" id="PRU01360"/>
    </source>
</evidence>
<feature type="signal peptide" evidence="11">
    <location>
        <begin position="1"/>
        <end position="31"/>
    </location>
</feature>
<evidence type="ECO:0000256" key="5">
    <source>
        <dbReference type="ARBA" id="ARBA00023077"/>
    </source>
</evidence>
<feature type="domain" description="TonB-dependent receptor-like beta-barrel" evidence="12">
    <location>
        <begin position="397"/>
        <end position="855"/>
    </location>
</feature>
<keyword evidence="5 9" id="KW-0798">TonB box</keyword>
<keyword evidence="14" id="KW-0675">Receptor</keyword>
<dbReference type="Proteomes" id="UP001524587">
    <property type="component" value="Unassembled WGS sequence"/>
</dbReference>
<evidence type="ECO:0000256" key="11">
    <source>
        <dbReference type="SAM" id="SignalP"/>
    </source>
</evidence>
<keyword evidence="15" id="KW-1185">Reference proteome</keyword>
<dbReference type="InterPro" id="IPR037066">
    <property type="entry name" value="Plug_dom_sf"/>
</dbReference>
<evidence type="ECO:0000256" key="2">
    <source>
        <dbReference type="ARBA" id="ARBA00022448"/>
    </source>
</evidence>
<keyword evidence="3 8" id="KW-1134">Transmembrane beta strand</keyword>
<evidence type="ECO:0000313" key="14">
    <source>
        <dbReference type="EMBL" id="MCQ8278813.1"/>
    </source>
</evidence>
<keyword evidence="4 8" id="KW-0812">Transmembrane</keyword>
<evidence type="ECO:0000259" key="13">
    <source>
        <dbReference type="Pfam" id="PF07715"/>
    </source>
</evidence>
<accession>A0ABT1W7U7</accession>
<evidence type="ECO:0000256" key="6">
    <source>
        <dbReference type="ARBA" id="ARBA00023136"/>
    </source>
</evidence>
<dbReference type="PROSITE" id="PS52016">
    <property type="entry name" value="TONB_DEPENDENT_REC_3"/>
    <property type="match status" value="1"/>
</dbReference>
<feature type="chain" id="PRO_5047332738" evidence="11">
    <location>
        <begin position="32"/>
        <end position="897"/>
    </location>
</feature>
<comment type="subcellular location">
    <subcellularLocation>
        <location evidence="1 8">Cell outer membrane</location>
        <topology evidence="1 8">Multi-pass membrane protein</topology>
    </subcellularLocation>
</comment>
<dbReference type="InterPro" id="IPR012910">
    <property type="entry name" value="Plug_dom"/>
</dbReference>
<keyword evidence="11" id="KW-0732">Signal</keyword>
<feature type="domain" description="TonB-dependent receptor plug" evidence="13">
    <location>
        <begin position="116"/>
        <end position="236"/>
    </location>
</feature>
<dbReference type="SUPFAM" id="SSF56935">
    <property type="entry name" value="Porins"/>
    <property type="match status" value="1"/>
</dbReference>
<evidence type="ECO:0000256" key="4">
    <source>
        <dbReference type="ARBA" id="ARBA00022692"/>
    </source>
</evidence>
<feature type="compositionally biased region" description="Polar residues" evidence="10">
    <location>
        <begin position="34"/>
        <end position="45"/>
    </location>
</feature>
<dbReference type="PANTHER" id="PTHR47234">
    <property type="match status" value="1"/>
</dbReference>
<dbReference type="Gene3D" id="2.40.170.20">
    <property type="entry name" value="TonB-dependent receptor, beta-barrel domain"/>
    <property type="match status" value="1"/>
</dbReference>
<evidence type="ECO:0000256" key="1">
    <source>
        <dbReference type="ARBA" id="ARBA00004571"/>
    </source>
</evidence>
<evidence type="ECO:0000256" key="3">
    <source>
        <dbReference type="ARBA" id="ARBA00022452"/>
    </source>
</evidence>
<dbReference type="Pfam" id="PF00593">
    <property type="entry name" value="TonB_dep_Rec_b-barrel"/>
    <property type="match status" value="1"/>
</dbReference>
<evidence type="ECO:0000256" key="9">
    <source>
        <dbReference type="RuleBase" id="RU003357"/>
    </source>
</evidence>
<dbReference type="PANTHER" id="PTHR47234:SF3">
    <property type="entry name" value="SECRETIN_TONB SHORT N-TERMINAL DOMAIN-CONTAINING PROTEIN"/>
    <property type="match status" value="1"/>
</dbReference>
<evidence type="ECO:0000313" key="15">
    <source>
        <dbReference type="Proteomes" id="UP001524587"/>
    </source>
</evidence>
<keyword evidence="6 8" id="KW-0472">Membrane</keyword>
<evidence type="ECO:0000256" key="7">
    <source>
        <dbReference type="ARBA" id="ARBA00023237"/>
    </source>
</evidence>
<dbReference type="InterPro" id="IPR000531">
    <property type="entry name" value="Beta-barrel_TonB"/>
</dbReference>
<protein>
    <submittedName>
        <fullName evidence="14">TonB-dependent receptor</fullName>
    </submittedName>
</protein>
<dbReference type="Pfam" id="PF07715">
    <property type="entry name" value="Plug"/>
    <property type="match status" value="1"/>
</dbReference>